<name>A0A0A9GG46_ARUDO</name>
<accession>A0A0A9GG46</accession>
<dbReference type="AlphaFoldDB" id="A0A0A9GG46"/>
<dbReference type="EMBL" id="GBRH01178303">
    <property type="protein sequence ID" value="JAE19593.1"/>
    <property type="molecule type" value="Transcribed_RNA"/>
</dbReference>
<protein>
    <submittedName>
        <fullName evidence="1">Uncharacterized protein</fullName>
    </submittedName>
</protein>
<evidence type="ECO:0000313" key="1">
    <source>
        <dbReference type="EMBL" id="JAE19593.1"/>
    </source>
</evidence>
<proteinExistence type="predicted"/>
<reference evidence="1" key="2">
    <citation type="journal article" date="2015" name="Data Brief">
        <title>Shoot transcriptome of the giant reed, Arundo donax.</title>
        <authorList>
            <person name="Barrero R.A."/>
            <person name="Guerrero F.D."/>
            <person name="Moolhuijzen P."/>
            <person name="Goolsby J.A."/>
            <person name="Tidwell J."/>
            <person name="Bellgard S.E."/>
            <person name="Bellgard M.I."/>
        </authorList>
    </citation>
    <scope>NUCLEOTIDE SEQUENCE</scope>
    <source>
        <tissue evidence="1">Shoot tissue taken approximately 20 cm above the soil surface</tissue>
    </source>
</reference>
<sequence>MHLIQVNFIFQLRSKCRTVFTDRTDPSTNTYYI</sequence>
<organism evidence="1">
    <name type="scientific">Arundo donax</name>
    <name type="common">Giant reed</name>
    <name type="synonym">Donax arundinaceus</name>
    <dbReference type="NCBI Taxonomy" id="35708"/>
    <lineage>
        <taxon>Eukaryota</taxon>
        <taxon>Viridiplantae</taxon>
        <taxon>Streptophyta</taxon>
        <taxon>Embryophyta</taxon>
        <taxon>Tracheophyta</taxon>
        <taxon>Spermatophyta</taxon>
        <taxon>Magnoliopsida</taxon>
        <taxon>Liliopsida</taxon>
        <taxon>Poales</taxon>
        <taxon>Poaceae</taxon>
        <taxon>PACMAD clade</taxon>
        <taxon>Arundinoideae</taxon>
        <taxon>Arundineae</taxon>
        <taxon>Arundo</taxon>
    </lineage>
</organism>
<reference evidence="1" key="1">
    <citation type="submission" date="2014-09" db="EMBL/GenBank/DDBJ databases">
        <authorList>
            <person name="Magalhaes I.L.F."/>
            <person name="Oliveira U."/>
            <person name="Santos F.R."/>
            <person name="Vidigal T.H.D.A."/>
            <person name="Brescovit A.D."/>
            <person name="Santos A.J."/>
        </authorList>
    </citation>
    <scope>NUCLEOTIDE SEQUENCE</scope>
    <source>
        <tissue evidence="1">Shoot tissue taken approximately 20 cm above the soil surface</tissue>
    </source>
</reference>